<comment type="caution">
    <text evidence="1">The sequence shown here is derived from an EMBL/GenBank/DDBJ whole genome shotgun (WGS) entry which is preliminary data.</text>
</comment>
<dbReference type="EMBL" id="JARBHB010000004">
    <property type="protein sequence ID" value="KAJ8885674.1"/>
    <property type="molecule type" value="Genomic_DNA"/>
</dbReference>
<dbReference type="Proteomes" id="UP001159363">
    <property type="component" value="Chromosome X"/>
</dbReference>
<keyword evidence="2" id="KW-1185">Reference proteome</keyword>
<evidence type="ECO:0000313" key="1">
    <source>
        <dbReference type="EMBL" id="KAJ8885674.1"/>
    </source>
</evidence>
<gene>
    <name evidence="1" type="ORF">PR048_011872</name>
</gene>
<evidence type="ECO:0000313" key="2">
    <source>
        <dbReference type="Proteomes" id="UP001159363"/>
    </source>
</evidence>
<name>A0ABQ9HMR7_9NEOP</name>
<accession>A0ABQ9HMR7</accession>
<organism evidence="1 2">
    <name type="scientific">Dryococelus australis</name>
    <dbReference type="NCBI Taxonomy" id="614101"/>
    <lineage>
        <taxon>Eukaryota</taxon>
        <taxon>Metazoa</taxon>
        <taxon>Ecdysozoa</taxon>
        <taxon>Arthropoda</taxon>
        <taxon>Hexapoda</taxon>
        <taxon>Insecta</taxon>
        <taxon>Pterygota</taxon>
        <taxon>Neoptera</taxon>
        <taxon>Polyneoptera</taxon>
        <taxon>Phasmatodea</taxon>
        <taxon>Verophasmatodea</taxon>
        <taxon>Anareolatae</taxon>
        <taxon>Phasmatidae</taxon>
        <taxon>Eurycanthinae</taxon>
        <taxon>Dryococelus</taxon>
    </lineage>
</organism>
<protein>
    <submittedName>
        <fullName evidence="1">Uncharacterized protein</fullName>
    </submittedName>
</protein>
<sequence length="310" mass="34352">MARRLTTNPDNDHSPATPPAHLECHALRISDLNTMALRCPWGYLKAIVNAIQVPSIAELRQRVGKFASIYVQFLEYLIVPDNQQRGVFRRAFRRNETEDGSQGSRLTRVYFPRLRLRITEAIKGDTATLIKCVITAERKASIAALVYETLVDDVCTLRNRIVAGCETIRNFPGIHQRILVSIQRRADSCANRVLFPAGSLPDFSHMGIVPDDAAGRRIFSGVSRLPRLCIPALLHTLLTSTSSALNNPLIRAVNRFLGKCRTKMLKVWCNPAVAGNATITCAMRMAEETGEDVIGACVEMRLVAGESVRA</sequence>
<proteinExistence type="predicted"/>
<reference evidence="1 2" key="1">
    <citation type="submission" date="2023-02" db="EMBL/GenBank/DDBJ databases">
        <title>LHISI_Scaffold_Assembly.</title>
        <authorList>
            <person name="Stuart O.P."/>
            <person name="Cleave R."/>
            <person name="Magrath M.J.L."/>
            <person name="Mikheyev A.S."/>
        </authorList>
    </citation>
    <scope>NUCLEOTIDE SEQUENCE [LARGE SCALE GENOMIC DNA]</scope>
    <source>
        <strain evidence="1">Daus_M_001</strain>
        <tissue evidence="1">Leg muscle</tissue>
    </source>
</reference>